<reference evidence="7" key="1">
    <citation type="submission" date="2020-11" db="EMBL/GenBank/DDBJ databases">
        <authorList>
            <person name="Whiteford S."/>
        </authorList>
    </citation>
    <scope>NUCLEOTIDE SEQUENCE</scope>
</reference>
<gene>
    <name evidence="7" type="ORF">PLXY2_LOCUS3223</name>
</gene>
<evidence type="ECO:0000256" key="4">
    <source>
        <dbReference type="ARBA" id="ARBA00023150"/>
    </source>
</evidence>
<dbReference type="InterPro" id="IPR005110">
    <property type="entry name" value="MoeA_linker/N"/>
</dbReference>
<feature type="domain" description="MoaB/Mog" evidence="6">
    <location>
        <begin position="6"/>
        <end position="151"/>
    </location>
</feature>
<dbReference type="FunFam" id="3.40.980.10:FF:000001">
    <property type="entry name" value="Molybdopterin molybdenumtransferase"/>
    <property type="match status" value="1"/>
</dbReference>
<name>A0A8S4DLW6_PLUXY</name>
<dbReference type="InterPro" id="IPR036688">
    <property type="entry name" value="MoeA_C_domain_IV_sf"/>
</dbReference>
<proteinExistence type="inferred from homology"/>
<evidence type="ECO:0000313" key="8">
    <source>
        <dbReference type="Proteomes" id="UP000653454"/>
    </source>
</evidence>
<keyword evidence="5" id="KW-0500">Molybdenum</keyword>
<dbReference type="EMBL" id="CAJHNJ030000008">
    <property type="protein sequence ID" value="CAG9104308.1"/>
    <property type="molecule type" value="Genomic_DNA"/>
</dbReference>
<dbReference type="Gene3D" id="2.170.190.11">
    <property type="entry name" value="Molybdopterin biosynthesis moea protein, domain 3"/>
    <property type="match status" value="1"/>
</dbReference>
<evidence type="ECO:0000313" key="7">
    <source>
        <dbReference type="EMBL" id="CAG9104308.1"/>
    </source>
</evidence>
<comment type="function">
    <text evidence="5">Catalyzes two steps in the biosynthesis of the molybdenum cofactor. In the first step, molybdopterin is adenylated. Subsequently, molybdate is inserted into adenylated molybdopterin and AMP is released.</text>
</comment>
<comment type="catalytic activity">
    <reaction evidence="5">
        <text>adenylyl-molybdopterin + molybdate = Mo-molybdopterin + AMP + H(+)</text>
        <dbReference type="Rhea" id="RHEA:35047"/>
        <dbReference type="ChEBI" id="CHEBI:15378"/>
        <dbReference type="ChEBI" id="CHEBI:36264"/>
        <dbReference type="ChEBI" id="CHEBI:62727"/>
        <dbReference type="ChEBI" id="CHEBI:71302"/>
        <dbReference type="ChEBI" id="CHEBI:456215"/>
    </reaction>
</comment>
<dbReference type="AlphaFoldDB" id="A0A8S4DLW6"/>
<organism evidence="7 8">
    <name type="scientific">Plutella xylostella</name>
    <name type="common">Diamondback moth</name>
    <name type="synonym">Plutella maculipennis</name>
    <dbReference type="NCBI Taxonomy" id="51655"/>
    <lineage>
        <taxon>Eukaryota</taxon>
        <taxon>Metazoa</taxon>
        <taxon>Ecdysozoa</taxon>
        <taxon>Arthropoda</taxon>
        <taxon>Hexapoda</taxon>
        <taxon>Insecta</taxon>
        <taxon>Pterygota</taxon>
        <taxon>Neoptera</taxon>
        <taxon>Endopterygota</taxon>
        <taxon>Lepidoptera</taxon>
        <taxon>Glossata</taxon>
        <taxon>Ditrysia</taxon>
        <taxon>Yponomeutoidea</taxon>
        <taxon>Plutellidae</taxon>
        <taxon>Plutella</taxon>
    </lineage>
</organism>
<protein>
    <submittedName>
        <fullName evidence="7">(diamondback moth) hypothetical protein</fullName>
    </submittedName>
</protein>
<dbReference type="SUPFAM" id="SSF53218">
    <property type="entry name" value="Molybdenum cofactor biosynthesis proteins"/>
    <property type="match status" value="2"/>
</dbReference>
<dbReference type="GO" id="GO:0061599">
    <property type="term" value="F:molybdopterin molybdotransferase activity"/>
    <property type="evidence" value="ECO:0007669"/>
    <property type="project" value="UniProtKB-UniRule"/>
</dbReference>
<evidence type="ECO:0000256" key="5">
    <source>
        <dbReference type="RuleBase" id="RU365090"/>
    </source>
</evidence>
<dbReference type="InterPro" id="IPR036425">
    <property type="entry name" value="MoaB/Mog-like_dom_sf"/>
</dbReference>
<comment type="similarity">
    <text evidence="5">Belongs to the MoeA family.</text>
</comment>
<dbReference type="GO" id="GO:0097112">
    <property type="term" value="P:gamma-aminobutyric acid receptor clustering"/>
    <property type="evidence" value="ECO:0007669"/>
    <property type="project" value="TreeGrafter"/>
</dbReference>
<dbReference type="SMART" id="SM00852">
    <property type="entry name" value="MoCF_biosynth"/>
    <property type="match status" value="2"/>
</dbReference>
<dbReference type="InterPro" id="IPR036135">
    <property type="entry name" value="MoeA_linker/N_sf"/>
</dbReference>
<dbReference type="Gene3D" id="3.90.105.10">
    <property type="entry name" value="Molybdopterin biosynthesis moea protein, domain 2"/>
    <property type="match status" value="1"/>
</dbReference>
<comment type="similarity">
    <text evidence="3">In the C-terminal section; belongs to the MoeA family.</text>
</comment>
<evidence type="ECO:0000256" key="2">
    <source>
        <dbReference type="ARBA" id="ARBA00007589"/>
    </source>
</evidence>
<dbReference type="InterPro" id="IPR038987">
    <property type="entry name" value="MoeA-like"/>
</dbReference>
<sequence>MVKAIAVVTVSDSCFTDPAKDTSGPTLAGFAKQLFPDATLHTIVIPDEKDIIERELLYFSDEANVDLVLTTGGTGLSRRDVTPEATKAVIHRDVPAISVAMTIDSLQKTSMAMLSRSVAGIRNRTLIINFPGSKKAVTECFEVVKPVLSHAVGLLTNDEIEVKGTHDKVQGFVCHHKHGMANSCVDISKVAFRPRESPFPMVEMSEAFAIIDEVMQQWSLSLEVVPIGDSLGRVVAEAIYAKEPMPPFPASMKDGYACISSDGAGVRRVRAALTAGDAPTMPLSFGECVRINTGAALPARADCVVQVEDTKLVSASEDGQTELEVEVVVPPRPQQDVRPIGCDIAMGAVLADKGAILDAAMIGVLAGAGYQNVTVRSKPKVALMSTGNELQEPSELQLKPAHVRDSNRTMLRVLLKEHGFDSIDCGIAQDEPTKLVSAISTSLSQADILVCTGGVSMGERDLLKPVLVKDFGATLHFGRVRMKPGKPSTFATCEFQGRKKYVFALPGNPVSAYVCAHLFLLRALRQCCHLPPFLAIRVRLAHAAALDARPEYARATLRYPTTDDLPKATLIMPNQCCHLPPVLAIRVRLAHAAALDARPEYARATLRYPTTDDLPKATLIMPNQCCHLPPFLAIRVRLAHAAALDARPEYARATLRYRTTDDLPKATLIMPNQSSSRLLNSAGATVLLQLPGATDTTTQLEPGAVVTAYLIGRPY</sequence>
<dbReference type="CDD" id="cd00886">
    <property type="entry name" value="MogA_MoaB"/>
    <property type="match status" value="1"/>
</dbReference>
<dbReference type="Proteomes" id="UP000653454">
    <property type="component" value="Unassembled WGS sequence"/>
</dbReference>
<dbReference type="GO" id="GO:0006777">
    <property type="term" value="P:Mo-molybdopterin cofactor biosynthetic process"/>
    <property type="evidence" value="ECO:0007669"/>
    <property type="project" value="UniProtKB-UniRule"/>
</dbReference>
<dbReference type="PANTHER" id="PTHR10192">
    <property type="entry name" value="MOLYBDOPTERIN BIOSYNTHESIS PROTEIN"/>
    <property type="match status" value="1"/>
</dbReference>
<dbReference type="InterPro" id="IPR008284">
    <property type="entry name" value="MoCF_biosynth_CS"/>
</dbReference>
<evidence type="ECO:0000256" key="3">
    <source>
        <dbReference type="ARBA" id="ARBA00008339"/>
    </source>
</evidence>
<dbReference type="GO" id="GO:0007529">
    <property type="term" value="P:establishment of synaptic specificity at neuromuscular junction"/>
    <property type="evidence" value="ECO:0007669"/>
    <property type="project" value="TreeGrafter"/>
</dbReference>
<dbReference type="FunFam" id="2.170.190.11:FF:000001">
    <property type="entry name" value="Molybdopterin molybdenumtransferase"/>
    <property type="match status" value="1"/>
</dbReference>
<dbReference type="Gene3D" id="3.40.980.10">
    <property type="entry name" value="MoaB/Mog-like domain"/>
    <property type="match status" value="2"/>
</dbReference>
<keyword evidence="8" id="KW-1185">Reference proteome</keyword>
<dbReference type="CDD" id="cd00887">
    <property type="entry name" value="MoeA"/>
    <property type="match status" value="1"/>
</dbReference>
<dbReference type="Pfam" id="PF00994">
    <property type="entry name" value="MoCF_biosynth"/>
    <property type="match status" value="2"/>
</dbReference>
<comment type="similarity">
    <text evidence="2">In the N-terminal section; belongs to the MoaB/Mog family.</text>
</comment>
<dbReference type="PROSITE" id="PS01078">
    <property type="entry name" value="MOCF_BIOSYNTHESIS_1"/>
    <property type="match status" value="1"/>
</dbReference>
<dbReference type="GO" id="GO:0030425">
    <property type="term" value="C:dendrite"/>
    <property type="evidence" value="ECO:0007669"/>
    <property type="project" value="TreeGrafter"/>
</dbReference>
<keyword evidence="5" id="KW-0460">Magnesium</keyword>
<dbReference type="GO" id="GO:0005829">
    <property type="term" value="C:cytosol"/>
    <property type="evidence" value="ECO:0007669"/>
    <property type="project" value="TreeGrafter"/>
</dbReference>
<dbReference type="GO" id="GO:0061598">
    <property type="term" value="F:molybdopterin adenylyltransferase activity"/>
    <property type="evidence" value="ECO:0007669"/>
    <property type="project" value="UniProtKB-UniRule"/>
</dbReference>
<dbReference type="GO" id="GO:0046872">
    <property type="term" value="F:metal ion binding"/>
    <property type="evidence" value="ECO:0007669"/>
    <property type="project" value="UniProtKB-UniRule"/>
</dbReference>
<dbReference type="GO" id="GO:0072579">
    <property type="term" value="P:glycine receptor clustering"/>
    <property type="evidence" value="ECO:0007669"/>
    <property type="project" value="TreeGrafter"/>
</dbReference>
<dbReference type="Gene3D" id="2.40.340.10">
    <property type="entry name" value="MoeA, C-terminal, domain IV"/>
    <property type="match status" value="3"/>
</dbReference>
<dbReference type="SUPFAM" id="SSF63867">
    <property type="entry name" value="MoeA C-terminal domain-like"/>
    <property type="match status" value="1"/>
</dbReference>
<keyword evidence="5" id="KW-0479">Metal-binding</keyword>
<dbReference type="NCBIfam" id="TIGR00177">
    <property type="entry name" value="molyb_syn"/>
    <property type="match status" value="2"/>
</dbReference>
<dbReference type="InterPro" id="IPR001453">
    <property type="entry name" value="MoaB/Mog_dom"/>
</dbReference>
<comment type="cofactor">
    <cofactor evidence="5">
        <name>Mg(2+)</name>
        <dbReference type="ChEBI" id="CHEBI:18420"/>
    </cofactor>
</comment>
<comment type="catalytic activity">
    <reaction evidence="5">
        <text>molybdopterin + ATP + H(+) = adenylyl-molybdopterin + diphosphate</text>
        <dbReference type="Rhea" id="RHEA:31331"/>
        <dbReference type="ChEBI" id="CHEBI:15378"/>
        <dbReference type="ChEBI" id="CHEBI:30616"/>
        <dbReference type="ChEBI" id="CHEBI:33019"/>
        <dbReference type="ChEBI" id="CHEBI:58698"/>
        <dbReference type="ChEBI" id="CHEBI:62727"/>
    </reaction>
</comment>
<comment type="pathway">
    <text evidence="1 5">Cofactor biosynthesis; molybdopterin biosynthesis.</text>
</comment>
<feature type="domain" description="MoaB/Mog" evidence="6">
    <location>
        <begin position="382"/>
        <end position="526"/>
    </location>
</feature>
<dbReference type="GO" id="GO:0098970">
    <property type="term" value="P:postsynaptic neurotransmitter receptor diffusion trapping"/>
    <property type="evidence" value="ECO:0007669"/>
    <property type="project" value="TreeGrafter"/>
</dbReference>
<dbReference type="GO" id="GO:0005524">
    <property type="term" value="F:ATP binding"/>
    <property type="evidence" value="ECO:0007669"/>
    <property type="project" value="UniProtKB-UniRule"/>
</dbReference>
<evidence type="ECO:0000259" key="6">
    <source>
        <dbReference type="SMART" id="SM00852"/>
    </source>
</evidence>
<keyword evidence="5" id="KW-0808">Transferase</keyword>
<dbReference type="PROSITE" id="PS01079">
    <property type="entry name" value="MOCF_BIOSYNTHESIS_2"/>
    <property type="match status" value="1"/>
</dbReference>
<dbReference type="GO" id="GO:0099634">
    <property type="term" value="C:postsynaptic specialization membrane"/>
    <property type="evidence" value="ECO:0007669"/>
    <property type="project" value="GOC"/>
</dbReference>
<evidence type="ECO:0000256" key="1">
    <source>
        <dbReference type="ARBA" id="ARBA00005046"/>
    </source>
</evidence>
<dbReference type="SUPFAM" id="SSF63882">
    <property type="entry name" value="MoeA N-terminal region -like"/>
    <property type="match status" value="1"/>
</dbReference>
<accession>A0A8S4DLW6</accession>
<keyword evidence="4 5" id="KW-0501">Molybdenum cofactor biosynthesis</keyword>
<dbReference type="Pfam" id="PF03453">
    <property type="entry name" value="MoeA_N"/>
    <property type="match status" value="1"/>
</dbReference>
<dbReference type="PANTHER" id="PTHR10192:SF5">
    <property type="entry name" value="GEPHYRIN"/>
    <property type="match status" value="1"/>
</dbReference>
<comment type="caution">
    <text evidence="7">The sequence shown here is derived from an EMBL/GenBank/DDBJ whole genome shotgun (WGS) entry which is preliminary data.</text>
</comment>